<dbReference type="InterPro" id="IPR002299">
    <property type="entry name" value="Porin_Neis"/>
</dbReference>
<evidence type="ECO:0000256" key="6">
    <source>
        <dbReference type="ARBA" id="ARBA00022729"/>
    </source>
</evidence>
<evidence type="ECO:0000256" key="8">
    <source>
        <dbReference type="ARBA" id="ARBA00023114"/>
    </source>
</evidence>
<keyword evidence="3" id="KW-0813">Transport</keyword>
<evidence type="ECO:0000259" key="12">
    <source>
        <dbReference type="Pfam" id="PF13609"/>
    </source>
</evidence>
<dbReference type="InterPro" id="IPR050298">
    <property type="entry name" value="Gram-neg_bact_OMP"/>
</dbReference>
<comment type="caution">
    <text evidence="13">The sequence shown here is derived from an EMBL/GenBank/DDBJ whole genome shotgun (WGS) entry which is preliminary data.</text>
</comment>
<feature type="domain" description="Porin" evidence="12">
    <location>
        <begin position="7"/>
        <end position="292"/>
    </location>
</feature>
<evidence type="ECO:0000256" key="4">
    <source>
        <dbReference type="ARBA" id="ARBA00022452"/>
    </source>
</evidence>
<dbReference type="PRINTS" id="PR00184">
    <property type="entry name" value="NEISSPPORIN"/>
</dbReference>
<organism evidence="13 14">
    <name type="scientific">Ideonella lacteola</name>
    <dbReference type="NCBI Taxonomy" id="2984193"/>
    <lineage>
        <taxon>Bacteria</taxon>
        <taxon>Pseudomonadati</taxon>
        <taxon>Pseudomonadota</taxon>
        <taxon>Betaproteobacteria</taxon>
        <taxon>Burkholderiales</taxon>
        <taxon>Sphaerotilaceae</taxon>
        <taxon>Ideonella</taxon>
    </lineage>
</organism>
<keyword evidence="8" id="KW-0626">Porin</keyword>
<keyword evidence="6 11" id="KW-0732">Signal</keyword>
<evidence type="ECO:0000256" key="7">
    <source>
        <dbReference type="ARBA" id="ARBA00023065"/>
    </source>
</evidence>
<dbReference type="CDD" id="cd00342">
    <property type="entry name" value="gram_neg_porins"/>
    <property type="match status" value="1"/>
</dbReference>
<dbReference type="RefSeq" id="WP_341426522.1">
    <property type="nucleotide sequence ID" value="NZ_JBBUTG010000009.1"/>
</dbReference>
<evidence type="ECO:0000256" key="10">
    <source>
        <dbReference type="ARBA" id="ARBA00023237"/>
    </source>
</evidence>
<dbReference type="EMBL" id="JBBUTG010000009">
    <property type="protein sequence ID" value="MEK8032108.1"/>
    <property type="molecule type" value="Genomic_DNA"/>
</dbReference>
<feature type="chain" id="PRO_5045569873" evidence="11">
    <location>
        <begin position="21"/>
        <end position="314"/>
    </location>
</feature>
<keyword evidence="4" id="KW-1134">Transmembrane beta strand</keyword>
<comment type="subcellular location">
    <subcellularLocation>
        <location evidence="1">Cell outer membrane</location>
        <topology evidence="1">Multi-pass membrane protein</topology>
    </subcellularLocation>
</comment>
<comment type="subunit">
    <text evidence="2">Homotrimer.</text>
</comment>
<dbReference type="InterPro" id="IPR023614">
    <property type="entry name" value="Porin_dom_sf"/>
</dbReference>
<keyword evidence="10" id="KW-0998">Cell outer membrane</keyword>
<evidence type="ECO:0000256" key="2">
    <source>
        <dbReference type="ARBA" id="ARBA00011233"/>
    </source>
</evidence>
<protein>
    <submittedName>
        <fullName evidence="13">Porin</fullName>
    </submittedName>
</protein>
<evidence type="ECO:0000256" key="1">
    <source>
        <dbReference type="ARBA" id="ARBA00004571"/>
    </source>
</evidence>
<dbReference type="SUPFAM" id="SSF56935">
    <property type="entry name" value="Porins"/>
    <property type="match status" value="1"/>
</dbReference>
<dbReference type="InterPro" id="IPR001702">
    <property type="entry name" value="Porin_Gram-ve"/>
</dbReference>
<keyword evidence="14" id="KW-1185">Reference proteome</keyword>
<evidence type="ECO:0000313" key="13">
    <source>
        <dbReference type="EMBL" id="MEK8032108.1"/>
    </source>
</evidence>
<evidence type="ECO:0000313" key="14">
    <source>
        <dbReference type="Proteomes" id="UP001371218"/>
    </source>
</evidence>
<gene>
    <name evidence="13" type="ORF">AACH06_14875</name>
</gene>
<dbReference type="PANTHER" id="PTHR34501">
    <property type="entry name" value="PROTEIN YDDL-RELATED"/>
    <property type="match status" value="1"/>
</dbReference>
<dbReference type="InterPro" id="IPR033900">
    <property type="entry name" value="Gram_neg_porin_domain"/>
</dbReference>
<evidence type="ECO:0000256" key="3">
    <source>
        <dbReference type="ARBA" id="ARBA00022448"/>
    </source>
</evidence>
<dbReference type="Proteomes" id="UP001371218">
    <property type="component" value="Unassembled WGS sequence"/>
</dbReference>
<feature type="signal peptide" evidence="11">
    <location>
        <begin position="1"/>
        <end position="20"/>
    </location>
</feature>
<proteinExistence type="predicted"/>
<sequence length="314" mass="32624">MKKSLVALAVLGAFAGAASAQSSVTIYGKLDLAVGKPVLTEDKQVMDNTGSRLGFRGVEDLGGGLKAVFGMEHRFSPDTGTQANANFWNGYSTVGLVTNFGMVNLGRQYTPAFIMMQNQIDPFGGDTVAAGRDVGMRFGGITKVRVADSIRYDLSVAGFNFGASIAESASNNGGVSNDKPISVAANYSAGPFWVGVGYENPAADEDKVWNIGGRYNFGFMTLAAGYGKGTTAAGADAKGWLIGATVPVGAFDIKAMYAANDVDGAGETKKAGIGAHYNLSKRTKVFADATKIGGSATANLDNKTGYDLGIQHNF</sequence>
<dbReference type="Pfam" id="PF13609">
    <property type="entry name" value="Porin_4"/>
    <property type="match status" value="1"/>
</dbReference>
<dbReference type="Gene3D" id="2.40.160.10">
    <property type="entry name" value="Porin"/>
    <property type="match status" value="1"/>
</dbReference>
<dbReference type="PRINTS" id="PR00182">
    <property type="entry name" value="ECOLNEIPORIN"/>
</dbReference>
<dbReference type="PANTHER" id="PTHR34501:SF9">
    <property type="entry name" value="MAJOR OUTER MEMBRANE PROTEIN P.IA"/>
    <property type="match status" value="1"/>
</dbReference>
<accession>A0ABU9BQ72</accession>
<reference evidence="13 14" key="1">
    <citation type="submission" date="2024-04" db="EMBL/GenBank/DDBJ databases">
        <title>Novel species of the genus Ideonella isolated from streams.</title>
        <authorList>
            <person name="Lu H."/>
        </authorList>
    </citation>
    <scope>NUCLEOTIDE SEQUENCE [LARGE SCALE GENOMIC DNA]</scope>
    <source>
        <strain evidence="13 14">DXS29W</strain>
    </source>
</reference>
<keyword evidence="9" id="KW-0472">Membrane</keyword>
<evidence type="ECO:0000256" key="11">
    <source>
        <dbReference type="SAM" id="SignalP"/>
    </source>
</evidence>
<keyword evidence="7" id="KW-0406">Ion transport</keyword>
<evidence type="ECO:0000256" key="5">
    <source>
        <dbReference type="ARBA" id="ARBA00022692"/>
    </source>
</evidence>
<name>A0ABU9BQ72_9BURK</name>
<keyword evidence="5" id="KW-0812">Transmembrane</keyword>
<evidence type="ECO:0000256" key="9">
    <source>
        <dbReference type="ARBA" id="ARBA00023136"/>
    </source>
</evidence>